<evidence type="ECO:0000313" key="2">
    <source>
        <dbReference type="EMBL" id="MQS75161.1"/>
    </source>
</evidence>
<feature type="transmembrane region" description="Helical" evidence="1">
    <location>
        <begin position="20"/>
        <end position="39"/>
    </location>
</feature>
<evidence type="ECO:0000313" key="3">
    <source>
        <dbReference type="EMBL" id="MQS97574.1"/>
    </source>
</evidence>
<dbReference type="Proteomes" id="UP000371423">
    <property type="component" value="Unassembled WGS sequence"/>
</dbReference>
<dbReference type="InterPro" id="IPR008875">
    <property type="entry name" value="TraX"/>
</dbReference>
<comment type="caution">
    <text evidence="3">The sequence shown here is derived from an EMBL/GenBank/DDBJ whole genome shotgun (WGS) entry which is preliminary data.</text>
</comment>
<dbReference type="EMBL" id="VDFP01000002">
    <property type="protein sequence ID" value="MQS75161.1"/>
    <property type="molecule type" value="Genomic_DNA"/>
</dbReference>
<feature type="transmembrane region" description="Helical" evidence="1">
    <location>
        <begin position="99"/>
        <end position="121"/>
    </location>
</feature>
<feature type="transmembrane region" description="Helical" evidence="1">
    <location>
        <begin position="75"/>
        <end position="93"/>
    </location>
</feature>
<dbReference type="AlphaFoldDB" id="A0A5P0ZXW9"/>
<accession>A0A5P0ZXW9</accession>
<feature type="transmembrane region" description="Helical" evidence="1">
    <location>
        <begin position="133"/>
        <end position="156"/>
    </location>
</feature>
<evidence type="ECO:0000313" key="4">
    <source>
        <dbReference type="Proteomes" id="UP000371423"/>
    </source>
</evidence>
<feature type="transmembrane region" description="Helical" evidence="1">
    <location>
        <begin position="176"/>
        <end position="195"/>
    </location>
</feature>
<organism evidence="3 4">
    <name type="scientific">Companilactobacillus halodurans</name>
    <dbReference type="NCBI Taxonomy" id="2584183"/>
    <lineage>
        <taxon>Bacteria</taxon>
        <taxon>Bacillati</taxon>
        <taxon>Bacillota</taxon>
        <taxon>Bacilli</taxon>
        <taxon>Lactobacillales</taxon>
        <taxon>Lactobacillaceae</taxon>
        <taxon>Companilactobacillus</taxon>
    </lineage>
</organism>
<reference evidence="4 5" key="1">
    <citation type="journal article" date="2019" name="Syst. Appl. Microbiol.">
        <title>Polyphasic characterization of two novel Lactobacillus spp. isolated from blown salami packages: Description of Lactobacillus halodurans sp. nov. and Lactobacillus salsicarnum sp. nov.</title>
        <authorList>
            <person name="Schuster J.A."/>
            <person name="Klingl A."/>
            <person name="Vogel R.F."/>
            <person name="Ehrmann M.A."/>
        </authorList>
    </citation>
    <scope>NUCLEOTIDE SEQUENCE [LARGE SCALE GENOMIC DNA]</scope>
    <source>
        <strain evidence="3 4">TMW 1.1920</strain>
        <strain evidence="2 5">TMW 1.2172</strain>
    </source>
</reference>
<feature type="transmembrane region" description="Helical" evidence="1">
    <location>
        <begin position="207"/>
        <end position="227"/>
    </location>
</feature>
<dbReference type="EMBL" id="VDFO01000021">
    <property type="protein sequence ID" value="MQS97574.1"/>
    <property type="molecule type" value="Genomic_DNA"/>
</dbReference>
<feature type="transmembrane region" description="Helical" evidence="1">
    <location>
        <begin position="239"/>
        <end position="258"/>
    </location>
</feature>
<protein>
    <recommendedName>
        <fullName evidence="6">Beta-carotene 15,15'-monooxygenase</fullName>
    </recommendedName>
</protein>
<dbReference type="Proteomes" id="UP000414364">
    <property type="component" value="Unassembled WGS sequence"/>
</dbReference>
<dbReference type="Pfam" id="PF05857">
    <property type="entry name" value="TraX"/>
    <property type="match status" value="1"/>
</dbReference>
<keyword evidence="1" id="KW-0472">Membrane</keyword>
<evidence type="ECO:0000256" key="1">
    <source>
        <dbReference type="SAM" id="Phobius"/>
    </source>
</evidence>
<keyword evidence="4" id="KW-1185">Reference proteome</keyword>
<proteinExistence type="predicted"/>
<sequence>MQQFTPNLTSKSINRETFKIILMLLMVLDHIDVFISPYLADFFHIITRVVAVGFAYLVVEGLHYTHSRKNYLSRLLLWGVGMSVGNWLLNLFVLRKHNVMSILGDNIFLTLFLGAIVLISWNNQNNNPSLKKVLKSLAIVLLIASLIIPLEGSFVVVPFMFITQLTYGDVKRRNRAYLILMMVFALIELPMALTIPNLNGIMIFDTIAMNASDIFFILIIPLLHYYNGKIGSLNQKLKYGFYLFYPLHLWVIHLIANVL</sequence>
<evidence type="ECO:0008006" key="6">
    <source>
        <dbReference type="Google" id="ProtNLM"/>
    </source>
</evidence>
<gene>
    <name evidence="3" type="ORF">FHL05_06690</name>
    <name evidence="2" type="ORF">FHL06_01955</name>
</gene>
<feature type="transmembrane region" description="Helical" evidence="1">
    <location>
        <begin position="45"/>
        <end position="63"/>
    </location>
</feature>
<evidence type="ECO:0000313" key="5">
    <source>
        <dbReference type="Proteomes" id="UP000414364"/>
    </source>
</evidence>
<name>A0A5P0ZXW9_9LACO</name>
<dbReference type="OrthoDB" id="9781069at2"/>
<dbReference type="RefSeq" id="WP_153384573.1">
    <property type="nucleotide sequence ID" value="NZ_VDFO01000021.1"/>
</dbReference>
<keyword evidence="1" id="KW-0812">Transmembrane</keyword>
<keyword evidence="1" id="KW-1133">Transmembrane helix</keyword>